<organism evidence="9 10">
    <name type="scientific">Alicyclobacillus ferrooxydans</name>
    <dbReference type="NCBI Taxonomy" id="471514"/>
    <lineage>
        <taxon>Bacteria</taxon>
        <taxon>Bacillati</taxon>
        <taxon>Bacillota</taxon>
        <taxon>Bacilli</taxon>
        <taxon>Bacillales</taxon>
        <taxon>Alicyclobacillaceae</taxon>
        <taxon>Alicyclobacillus</taxon>
    </lineage>
</organism>
<dbReference type="PANTHER" id="PTHR23517:SF10">
    <property type="entry name" value="MAJOR FACILITATOR SUPERFAMILY (MFS) PROFILE DOMAIN-CONTAINING PROTEIN"/>
    <property type="match status" value="1"/>
</dbReference>
<dbReference type="InterPro" id="IPR036259">
    <property type="entry name" value="MFS_trans_sf"/>
</dbReference>
<feature type="domain" description="Major facilitator superfamily (MFS) profile" evidence="8">
    <location>
        <begin position="2"/>
        <end position="389"/>
    </location>
</feature>
<gene>
    <name evidence="9" type="ORF">AN477_16595</name>
</gene>
<feature type="transmembrane region" description="Helical" evidence="7">
    <location>
        <begin position="206"/>
        <end position="226"/>
    </location>
</feature>
<evidence type="ECO:0000256" key="1">
    <source>
        <dbReference type="ARBA" id="ARBA00004651"/>
    </source>
</evidence>
<dbReference type="PROSITE" id="PS50850">
    <property type="entry name" value="MFS"/>
    <property type="match status" value="1"/>
</dbReference>
<dbReference type="Pfam" id="PF07690">
    <property type="entry name" value="MFS_1"/>
    <property type="match status" value="2"/>
</dbReference>
<evidence type="ECO:0000256" key="5">
    <source>
        <dbReference type="ARBA" id="ARBA00022989"/>
    </source>
</evidence>
<dbReference type="GO" id="GO:0005886">
    <property type="term" value="C:plasma membrane"/>
    <property type="evidence" value="ECO:0007669"/>
    <property type="project" value="UniProtKB-SubCell"/>
</dbReference>
<dbReference type="GO" id="GO:0022857">
    <property type="term" value="F:transmembrane transporter activity"/>
    <property type="evidence" value="ECO:0007669"/>
    <property type="project" value="InterPro"/>
</dbReference>
<dbReference type="PRINTS" id="PR01035">
    <property type="entry name" value="TCRTETA"/>
</dbReference>
<proteinExistence type="predicted"/>
<dbReference type="Gene3D" id="1.20.1250.20">
    <property type="entry name" value="MFS general substrate transporter like domains"/>
    <property type="match status" value="2"/>
</dbReference>
<keyword evidence="6 7" id="KW-0472">Membrane</keyword>
<evidence type="ECO:0000256" key="4">
    <source>
        <dbReference type="ARBA" id="ARBA00022692"/>
    </source>
</evidence>
<feature type="transmembrane region" description="Helical" evidence="7">
    <location>
        <begin position="367"/>
        <end position="386"/>
    </location>
</feature>
<sequence>MLIWFLGIGCLINVGGLSLLWPVNAIYIHTVLGKSMTVAGLLLMCYSAAGFVGSALGGWLFDKLGALSVLVFGLASSGLVILGPVFSRAWPVYVTVMILFGITSSMPFPVLSALAGRLWPEGGRRAFNFIYVANNLGVAIGTALGGVLAQWSFESVFLGICVAYAAFLGVVIFTFRPRLKQVEMRQASHSVSEPLSSNAVNVGFSVIPWGTVTIVLIGFVLGWSVYVQWQSSISVYMQAIGYPLTAYSVLWTMNGLLIFAAQPLVSFITKRMPSLGMQMVTGIVMYAAAYSILLASQQYAAFVAAMVITTLGEVFVWPSVPAFIAKVSPQHRMGFLQGMVQSAATLGRMLGPLAGGYLYDHVGVHRLLSLALPVLVLPALCFLWIARSEHSHLPSGPDLPSSDVHA</sequence>
<dbReference type="InterPro" id="IPR011701">
    <property type="entry name" value="MFS"/>
</dbReference>
<evidence type="ECO:0000313" key="9">
    <source>
        <dbReference type="EMBL" id="KPV42651.1"/>
    </source>
</evidence>
<dbReference type="AlphaFoldDB" id="A0A0P9CHY6"/>
<feature type="transmembrane region" description="Helical" evidence="7">
    <location>
        <begin position="246"/>
        <end position="268"/>
    </location>
</feature>
<comment type="caution">
    <text evidence="9">The sequence shown here is derived from an EMBL/GenBank/DDBJ whole genome shotgun (WGS) entry which is preliminary data.</text>
</comment>
<feature type="transmembrane region" description="Helical" evidence="7">
    <location>
        <begin position="299"/>
        <end position="323"/>
    </location>
</feature>
<keyword evidence="5 7" id="KW-1133">Transmembrane helix</keyword>
<dbReference type="SUPFAM" id="SSF103473">
    <property type="entry name" value="MFS general substrate transporter"/>
    <property type="match status" value="1"/>
</dbReference>
<dbReference type="InterPro" id="IPR050171">
    <property type="entry name" value="MFS_Transporters"/>
</dbReference>
<dbReference type="Proteomes" id="UP000050482">
    <property type="component" value="Unassembled WGS sequence"/>
</dbReference>
<feature type="transmembrane region" description="Helical" evidence="7">
    <location>
        <begin position="275"/>
        <end position="293"/>
    </location>
</feature>
<keyword evidence="4 7" id="KW-0812">Transmembrane</keyword>
<dbReference type="STRING" id="471514.AN477_16595"/>
<evidence type="ECO:0000256" key="7">
    <source>
        <dbReference type="SAM" id="Phobius"/>
    </source>
</evidence>
<dbReference type="PANTHER" id="PTHR23517">
    <property type="entry name" value="RESISTANCE PROTEIN MDTM, PUTATIVE-RELATED-RELATED"/>
    <property type="match status" value="1"/>
</dbReference>
<feature type="transmembrane region" description="Helical" evidence="7">
    <location>
        <begin position="92"/>
        <end position="114"/>
    </location>
</feature>
<evidence type="ECO:0000256" key="2">
    <source>
        <dbReference type="ARBA" id="ARBA00022448"/>
    </source>
</evidence>
<evidence type="ECO:0000256" key="6">
    <source>
        <dbReference type="ARBA" id="ARBA00023136"/>
    </source>
</evidence>
<reference evidence="9 10" key="1">
    <citation type="submission" date="2015-09" db="EMBL/GenBank/DDBJ databases">
        <title>Draft genome sequence of Alicyclobacillus ferrooxydans DSM 22381.</title>
        <authorList>
            <person name="Hemp J."/>
        </authorList>
    </citation>
    <scope>NUCLEOTIDE SEQUENCE [LARGE SCALE GENOMIC DNA]</scope>
    <source>
        <strain evidence="9 10">TC-34</strain>
    </source>
</reference>
<feature type="transmembrane region" description="Helical" evidence="7">
    <location>
        <begin position="64"/>
        <end position="86"/>
    </location>
</feature>
<evidence type="ECO:0000259" key="8">
    <source>
        <dbReference type="PROSITE" id="PS50850"/>
    </source>
</evidence>
<keyword evidence="3" id="KW-1003">Cell membrane</keyword>
<dbReference type="PATRIC" id="fig|471514.4.peg.1172"/>
<feature type="transmembrane region" description="Helical" evidence="7">
    <location>
        <begin position="126"/>
        <end position="149"/>
    </location>
</feature>
<feature type="transmembrane region" description="Helical" evidence="7">
    <location>
        <begin position="35"/>
        <end position="57"/>
    </location>
</feature>
<accession>A0A0P9CHY6</accession>
<feature type="transmembrane region" description="Helical" evidence="7">
    <location>
        <begin position="155"/>
        <end position="175"/>
    </location>
</feature>
<dbReference type="CDD" id="cd17329">
    <property type="entry name" value="MFS_MdtH_MDR_like"/>
    <property type="match status" value="1"/>
</dbReference>
<protein>
    <recommendedName>
        <fullName evidence="8">Major facilitator superfamily (MFS) profile domain-containing protein</fullName>
    </recommendedName>
</protein>
<dbReference type="EMBL" id="LJCO01000072">
    <property type="protein sequence ID" value="KPV42651.1"/>
    <property type="molecule type" value="Genomic_DNA"/>
</dbReference>
<dbReference type="InterPro" id="IPR020846">
    <property type="entry name" value="MFS_dom"/>
</dbReference>
<dbReference type="InterPro" id="IPR001958">
    <property type="entry name" value="Tet-R_TetA/multi-R_MdtG-like"/>
</dbReference>
<comment type="subcellular location">
    <subcellularLocation>
        <location evidence="1">Cell membrane</location>
        <topology evidence="1">Multi-pass membrane protein</topology>
    </subcellularLocation>
</comment>
<keyword evidence="2" id="KW-0813">Transport</keyword>
<name>A0A0P9CHY6_9BACL</name>
<evidence type="ECO:0000256" key="3">
    <source>
        <dbReference type="ARBA" id="ARBA00022475"/>
    </source>
</evidence>
<keyword evidence="10" id="KW-1185">Reference proteome</keyword>
<evidence type="ECO:0000313" key="10">
    <source>
        <dbReference type="Proteomes" id="UP000050482"/>
    </source>
</evidence>